<feature type="transmembrane region" description="Helical" evidence="11">
    <location>
        <begin position="12"/>
        <end position="31"/>
    </location>
</feature>
<evidence type="ECO:0000256" key="4">
    <source>
        <dbReference type="ARBA" id="ARBA00022475"/>
    </source>
</evidence>
<evidence type="ECO:0000313" key="15">
    <source>
        <dbReference type="Proteomes" id="UP000051491"/>
    </source>
</evidence>
<dbReference type="Proteomes" id="UP000190935">
    <property type="component" value="Chromosome I"/>
</dbReference>
<evidence type="ECO:0000256" key="9">
    <source>
        <dbReference type="ARBA" id="ARBA00023136"/>
    </source>
</evidence>
<evidence type="ECO:0000313" key="13">
    <source>
        <dbReference type="EMBL" id="KRN86877.1"/>
    </source>
</evidence>
<reference evidence="16" key="2">
    <citation type="submission" date="2016-11" db="EMBL/GenBank/DDBJ databases">
        <authorList>
            <person name="Papadimitriou K."/>
        </authorList>
    </citation>
    <scope>NUCLEOTIDE SEQUENCE [LARGE SCALE GENOMIC DNA]</scope>
    <source>
        <strain evidence="16">ACA-DC 1533</strain>
    </source>
</reference>
<dbReference type="PATRIC" id="fig|89059.3.peg.311"/>
<keyword evidence="7 11" id="KW-1133">Transmembrane helix</keyword>
<dbReference type="InterPro" id="IPR003849">
    <property type="entry name" value="Preprotein_translocase_YajC"/>
</dbReference>
<proteinExistence type="inferred from homology"/>
<reference evidence="12" key="4">
    <citation type="journal article" date="2021" name="PeerJ">
        <title>Extensive microbial diversity within the chicken gut microbiome revealed by metagenomics and culture.</title>
        <authorList>
            <person name="Gilroy R."/>
            <person name="Ravi A."/>
            <person name="Getino M."/>
            <person name="Pursley I."/>
            <person name="Horton D.L."/>
            <person name="Alikhan N.F."/>
            <person name="Baker D."/>
            <person name="Gharbi K."/>
            <person name="Hall N."/>
            <person name="Watson M."/>
            <person name="Adriaenssens E.M."/>
            <person name="Foster-Nyarko E."/>
            <person name="Jarju S."/>
            <person name="Secka A."/>
            <person name="Antonio M."/>
            <person name="Oren A."/>
            <person name="Chaudhuri R.R."/>
            <person name="La Ragione R."/>
            <person name="Hildebrand F."/>
            <person name="Pallen M.J."/>
        </authorList>
    </citation>
    <scope>NUCLEOTIDE SEQUENCE</scope>
    <source>
        <strain evidence="12">CHK174-6876</strain>
    </source>
</reference>
<dbReference type="Proteomes" id="UP000707535">
    <property type="component" value="Unassembled WGS sequence"/>
</dbReference>
<evidence type="ECO:0000256" key="1">
    <source>
        <dbReference type="ARBA" id="ARBA00004162"/>
    </source>
</evidence>
<dbReference type="EMBL" id="JQBK01000012">
    <property type="protein sequence ID" value="KRN86877.1"/>
    <property type="molecule type" value="Genomic_DNA"/>
</dbReference>
<evidence type="ECO:0000313" key="16">
    <source>
        <dbReference type="Proteomes" id="UP000190935"/>
    </source>
</evidence>
<keyword evidence="3" id="KW-0813">Transport</keyword>
<accession>A0A0R2KK32</accession>
<dbReference type="GeneID" id="95349624"/>
<reference evidence="14" key="3">
    <citation type="submission" date="2016-11" db="EMBL/GenBank/DDBJ databases">
        <authorList>
            <person name="Jaros S."/>
            <person name="Januszkiewicz K."/>
            <person name="Wedrychowicz H."/>
        </authorList>
    </citation>
    <scope>NUCLEOTIDE SEQUENCE [LARGE SCALE GENOMIC DNA]</scope>
    <source>
        <strain evidence="14">ACA-DC 1533</strain>
    </source>
</reference>
<gene>
    <name evidence="12" type="primary">yajC</name>
    <name evidence="13" type="ORF">IV43_GL000306</name>
    <name evidence="12" type="ORF">K8V00_04265</name>
    <name evidence="14" type="ORF">LAC1533_1531</name>
</gene>
<dbReference type="OrthoDB" id="9800132at2"/>
<protein>
    <submittedName>
        <fullName evidence="12 14">Preprotein translocase subunit YajC</fullName>
    </submittedName>
    <submittedName>
        <fullName evidence="13">Protein translocase subunit</fullName>
    </submittedName>
</protein>
<dbReference type="AlphaFoldDB" id="A0A0R2KK32"/>
<dbReference type="EMBL" id="LT630287">
    <property type="protein sequence ID" value="SFV40951.1"/>
    <property type="molecule type" value="Genomic_DNA"/>
</dbReference>
<evidence type="ECO:0000313" key="12">
    <source>
        <dbReference type="EMBL" id="HJE96815.1"/>
    </source>
</evidence>
<reference evidence="12" key="5">
    <citation type="submission" date="2021-09" db="EMBL/GenBank/DDBJ databases">
        <authorList>
            <person name="Gilroy R."/>
        </authorList>
    </citation>
    <scope>NUCLEOTIDE SEQUENCE</scope>
    <source>
        <strain evidence="12">CHK174-6876</strain>
    </source>
</reference>
<dbReference type="KEGG" id="laca:LAC1533_1531"/>
<dbReference type="STRING" id="89059.LAC1533_1531"/>
<dbReference type="PRINTS" id="PR01853">
    <property type="entry name" value="YAJCTRNLCASE"/>
</dbReference>
<dbReference type="NCBIfam" id="TIGR00739">
    <property type="entry name" value="yajC"/>
    <property type="match status" value="1"/>
</dbReference>
<dbReference type="RefSeq" id="WP_010499036.1">
    <property type="nucleotide sequence ID" value="NZ_CP113926.1"/>
</dbReference>
<keyword evidence="4" id="KW-1003">Cell membrane</keyword>
<sequence length="143" mass="15376">MYILGAGGGAGGLSTILVFVAFIALMYFMMIRPQKKQQDKRKQMMDALKKGDNVVTIGGLHGVIDSIDEADKSVTLDCDGVYLVFNRSAIGRVVDHASTQPVGPSTEEETEEKPDNAAEDTASNDDVSSTDAEDKQDSDDSEK</sequence>
<evidence type="ECO:0000256" key="11">
    <source>
        <dbReference type="SAM" id="Phobius"/>
    </source>
</evidence>
<keyword evidence="9 11" id="KW-0472">Membrane</keyword>
<dbReference type="EMBL" id="DYXG01000036">
    <property type="protein sequence ID" value="HJE96815.1"/>
    <property type="molecule type" value="Genomic_DNA"/>
</dbReference>
<evidence type="ECO:0000256" key="5">
    <source>
        <dbReference type="ARBA" id="ARBA00022692"/>
    </source>
</evidence>
<keyword evidence="8" id="KW-0811">Translocation</keyword>
<keyword evidence="6" id="KW-0653">Protein transport</keyword>
<dbReference type="PANTHER" id="PTHR33909">
    <property type="entry name" value="SEC TRANSLOCON ACCESSORY COMPLEX SUBUNIT YAJC"/>
    <property type="match status" value="1"/>
</dbReference>
<evidence type="ECO:0000256" key="10">
    <source>
        <dbReference type="SAM" id="MobiDB-lite"/>
    </source>
</evidence>
<evidence type="ECO:0000256" key="7">
    <source>
        <dbReference type="ARBA" id="ARBA00022989"/>
    </source>
</evidence>
<keyword evidence="5 11" id="KW-0812">Transmembrane</keyword>
<dbReference type="SMART" id="SM01323">
    <property type="entry name" value="YajC"/>
    <property type="match status" value="1"/>
</dbReference>
<name>A0A0R2KK32_9LACO</name>
<feature type="region of interest" description="Disordered" evidence="10">
    <location>
        <begin position="95"/>
        <end position="143"/>
    </location>
</feature>
<dbReference type="Pfam" id="PF02699">
    <property type="entry name" value="YajC"/>
    <property type="match status" value="1"/>
</dbReference>
<evidence type="ECO:0000256" key="3">
    <source>
        <dbReference type="ARBA" id="ARBA00022448"/>
    </source>
</evidence>
<dbReference type="GO" id="GO:0015031">
    <property type="term" value="P:protein transport"/>
    <property type="evidence" value="ECO:0007669"/>
    <property type="project" value="UniProtKB-KW"/>
</dbReference>
<comment type="subcellular location">
    <subcellularLocation>
        <location evidence="1">Cell membrane</location>
        <topology evidence="1">Single-pass membrane protein</topology>
    </subcellularLocation>
</comment>
<feature type="compositionally biased region" description="Acidic residues" evidence="10">
    <location>
        <begin position="134"/>
        <end position="143"/>
    </location>
</feature>
<comment type="similarity">
    <text evidence="2">Belongs to the YajC family.</text>
</comment>
<evidence type="ECO:0000256" key="8">
    <source>
        <dbReference type="ARBA" id="ARBA00023010"/>
    </source>
</evidence>
<dbReference type="Proteomes" id="UP000051491">
    <property type="component" value="Unassembled WGS sequence"/>
</dbReference>
<evidence type="ECO:0000256" key="6">
    <source>
        <dbReference type="ARBA" id="ARBA00022927"/>
    </source>
</evidence>
<dbReference type="PANTHER" id="PTHR33909:SF1">
    <property type="entry name" value="SEC TRANSLOCON ACCESSORY COMPLEX SUBUNIT YAJC"/>
    <property type="match status" value="1"/>
</dbReference>
<evidence type="ECO:0000256" key="2">
    <source>
        <dbReference type="ARBA" id="ARBA00006742"/>
    </source>
</evidence>
<reference evidence="13 15" key="1">
    <citation type="journal article" date="2015" name="Genome Announc.">
        <title>Expanding the biotechnology potential of lactobacilli through comparative genomics of 213 strains and associated genera.</title>
        <authorList>
            <person name="Sun Z."/>
            <person name="Harris H.M."/>
            <person name="McCann A."/>
            <person name="Guo C."/>
            <person name="Argimon S."/>
            <person name="Zhang W."/>
            <person name="Yang X."/>
            <person name="Jeffery I.B."/>
            <person name="Cooney J.C."/>
            <person name="Kagawa T.F."/>
            <person name="Liu W."/>
            <person name="Song Y."/>
            <person name="Salvetti E."/>
            <person name="Wrobel A."/>
            <person name="Rasinkangas P."/>
            <person name="Parkhill J."/>
            <person name="Rea M.C."/>
            <person name="O'Sullivan O."/>
            <person name="Ritari J."/>
            <person name="Douillard F.P."/>
            <person name="Paul Ross R."/>
            <person name="Yang R."/>
            <person name="Briner A.E."/>
            <person name="Felis G.E."/>
            <person name="de Vos W.M."/>
            <person name="Barrangou R."/>
            <person name="Klaenhammer T.R."/>
            <person name="Caufield P.W."/>
            <person name="Cui Y."/>
            <person name="Zhang H."/>
            <person name="O'Toole P.W."/>
        </authorList>
    </citation>
    <scope>NUCLEOTIDE SEQUENCE [LARGE SCALE GENOMIC DNA]</scope>
    <source>
        <strain evidence="13 15">DSM 15353</strain>
    </source>
</reference>
<organism evidence="13 15">
    <name type="scientific">Ligilactobacillus acidipiscis</name>
    <dbReference type="NCBI Taxonomy" id="89059"/>
    <lineage>
        <taxon>Bacteria</taxon>
        <taxon>Bacillati</taxon>
        <taxon>Bacillota</taxon>
        <taxon>Bacilli</taxon>
        <taxon>Lactobacillales</taxon>
        <taxon>Lactobacillaceae</taxon>
        <taxon>Ligilactobacillus</taxon>
    </lineage>
</organism>
<dbReference type="GO" id="GO:0005886">
    <property type="term" value="C:plasma membrane"/>
    <property type="evidence" value="ECO:0007669"/>
    <property type="project" value="UniProtKB-SubCell"/>
</dbReference>
<evidence type="ECO:0000313" key="14">
    <source>
        <dbReference type="EMBL" id="SFV40951.1"/>
    </source>
</evidence>